<dbReference type="EMBL" id="DYTS01000448">
    <property type="protein sequence ID" value="HJH22269.1"/>
    <property type="molecule type" value="Genomic_DNA"/>
</dbReference>
<evidence type="ECO:0000313" key="3">
    <source>
        <dbReference type="Proteomes" id="UP000752172"/>
    </source>
</evidence>
<gene>
    <name evidence="2" type="ORF">K8W20_26660</name>
</gene>
<feature type="compositionally biased region" description="Polar residues" evidence="1">
    <location>
        <begin position="103"/>
        <end position="114"/>
    </location>
</feature>
<organism evidence="2 3">
    <name type="scientific">Pseudomonas lactis</name>
    <dbReference type="NCBI Taxonomy" id="1615674"/>
    <lineage>
        <taxon>Bacteria</taxon>
        <taxon>Pseudomonadati</taxon>
        <taxon>Pseudomonadota</taxon>
        <taxon>Gammaproteobacteria</taxon>
        <taxon>Pseudomonadales</taxon>
        <taxon>Pseudomonadaceae</taxon>
        <taxon>Pseudomonas</taxon>
    </lineage>
</organism>
<evidence type="ECO:0000256" key="1">
    <source>
        <dbReference type="SAM" id="MobiDB-lite"/>
    </source>
</evidence>
<dbReference type="AlphaFoldDB" id="A0A921NQV1"/>
<dbReference type="Proteomes" id="UP000752172">
    <property type="component" value="Unassembled WGS sequence"/>
</dbReference>
<protein>
    <submittedName>
        <fullName evidence="2">Uncharacterized protein</fullName>
    </submittedName>
</protein>
<proteinExistence type="predicted"/>
<name>A0A921NQV1_9PSED</name>
<sequence>MTDMNEVIALQQSGDFEELKRRGIQISDGALGLKEGWGKAPFHGMRAHYFVEVASDAIGKHGRHRFWRAECGTEAVTHDKAQMLGMGSWERCKACLKKRNVKRSSVTTQLAHNENVSRHDRG</sequence>
<dbReference type="RefSeq" id="WP_278918532.1">
    <property type="nucleotide sequence ID" value="NZ_DYTS01000448.1"/>
</dbReference>
<accession>A0A921NQV1</accession>
<comment type="caution">
    <text evidence="2">The sequence shown here is derived from an EMBL/GenBank/DDBJ whole genome shotgun (WGS) entry which is preliminary data.</text>
</comment>
<evidence type="ECO:0000313" key="2">
    <source>
        <dbReference type="EMBL" id="HJH22269.1"/>
    </source>
</evidence>
<reference evidence="2" key="2">
    <citation type="submission" date="2021-09" db="EMBL/GenBank/DDBJ databases">
        <authorList>
            <person name="Gilroy R."/>
        </authorList>
    </citation>
    <scope>NUCLEOTIDE SEQUENCE</scope>
    <source>
        <strain evidence="2">ChiSjej2B20-17149</strain>
    </source>
</reference>
<reference evidence="2" key="1">
    <citation type="journal article" date="2021" name="PeerJ">
        <title>Extensive microbial diversity within the chicken gut microbiome revealed by metagenomics and culture.</title>
        <authorList>
            <person name="Gilroy R."/>
            <person name="Ravi A."/>
            <person name="Getino M."/>
            <person name="Pursley I."/>
            <person name="Horton D.L."/>
            <person name="Alikhan N.F."/>
            <person name="Baker D."/>
            <person name="Gharbi K."/>
            <person name="Hall N."/>
            <person name="Watson M."/>
            <person name="Adriaenssens E.M."/>
            <person name="Foster-Nyarko E."/>
            <person name="Jarju S."/>
            <person name="Secka A."/>
            <person name="Antonio M."/>
            <person name="Oren A."/>
            <person name="Chaudhuri R.R."/>
            <person name="La Ragione R."/>
            <person name="Hildebrand F."/>
            <person name="Pallen M.J."/>
        </authorList>
    </citation>
    <scope>NUCLEOTIDE SEQUENCE</scope>
    <source>
        <strain evidence="2">ChiSjej2B20-17149</strain>
    </source>
</reference>
<feature type="region of interest" description="Disordered" evidence="1">
    <location>
        <begin position="103"/>
        <end position="122"/>
    </location>
</feature>